<name>A0A7S2AS70_9STRA</name>
<gene>
    <name evidence="1" type="ORF">DSPE1174_LOCUS2772</name>
</gene>
<reference evidence="1" key="1">
    <citation type="submission" date="2021-01" db="EMBL/GenBank/DDBJ databases">
        <authorList>
            <person name="Corre E."/>
            <person name="Pelletier E."/>
            <person name="Niang G."/>
            <person name="Scheremetjew M."/>
            <person name="Finn R."/>
            <person name="Kale V."/>
            <person name="Holt S."/>
            <person name="Cochrane G."/>
            <person name="Meng A."/>
            <person name="Brown T."/>
            <person name="Cohen L."/>
        </authorList>
    </citation>
    <scope>NUCLEOTIDE SEQUENCE</scope>
    <source>
        <strain evidence="1">CCMP1381</strain>
    </source>
</reference>
<sequence>MRVTYTVPPATILQRIHNPSTLPVDSTPLCKSYEVQQIAIDIKSRLKKWRQLLTTPSSAKPGMTTPCLPCLEYPTLFLMHQYRRHHHLTIIVIVGLFDEYDDDDDATDAPYSLRPSLDHQQQHP</sequence>
<organism evidence="1">
    <name type="scientific">Octactis speculum</name>
    <dbReference type="NCBI Taxonomy" id="3111310"/>
    <lineage>
        <taxon>Eukaryota</taxon>
        <taxon>Sar</taxon>
        <taxon>Stramenopiles</taxon>
        <taxon>Ochrophyta</taxon>
        <taxon>Dictyochophyceae</taxon>
        <taxon>Dictyochales</taxon>
        <taxon>Dictyochaceae</taxon>
        <taxon>Octactis</taxon>
    </lineage>
</organism>
<dbReference type="AlphaFoldDB" id="A0A7S2AS70"/>
<protein>
    <submittedName>
        <fullName evidence="1">Uncharacterized protein</fullName>
    </submittedName>
</protein>
<accession>A0A7S2AS70</accession>
<dbReference type="EMBL" id="HBGS01005388">
    <property type="protein sequence ID" value="CAD9376062.1"/>
    <property type="molecule type" value="Transcribed_RNA"/>
</dbReference>
<proteinExistence type="predicted"/>
<evidence type="ECO:0000313" key="1">
    <source>
        <dbReference type="EMBL" id="CAD9376062.1"/>
    </source>
</evidence>